<keyword evidence="3" id="KW-1185">Reference proteome</keyword>
<dbReference type="Proteomes" id="UP001420932">
    <property type="component" value="Unassembled WGS sequence"/>
</dbReference>
<organism evidence="2 3">
    <name type="scientific">Stephania yunnanensis</name>
    <dbReference type="NCBI Taxonomy" id="152371"/>
    <lineage>
        <taxon>Eukaryota</taxon>
        <taxon>Viridiplantae</taxon>
        <taxon>Streptophyta</taxon>
        <taxon>Embryophyta</taxon>
        <taxon>Tracheophyta</taxon>
        <taxon>Spermatophyta</taxon>
        <taxon>Magnoliopsida</taxon>
        <taxon>Ranunculales</taxon>
        <taxon>Menispermaceae</taxon>
        <taxon>Menispermoideae</taxon>
        <taxon>Cissampelideae</taxon>
        <taxon>Stephania</taxon>
    </lineage>
</organism>
<comment type="caution">
    <text evidence="2">The sequence shown here is derived from an EMBL/GenBank/DDBJ whole genome shotgun (WGS) entry which is preliminary data.</text>
</comment>
<evidence type="ECO:0000313" key="2">
    <source>
        <dbReference type="EMBL" id="KAK9099475.1"/>
    </source>
</evidence>
<dbReference type="GO" id="GO:0009507">
    <property type="term" value="C:chloroplast"/>
    <property type="evidence" value="ECO:0007669"/>
    <property type="project" value="TreeGrafter"/>
</dbReference>
<dbReference type="AlphaFoldDB" id="A0AAP0ETR7"/>
<feature type="region of interest" description="Disordered" evidence="1">
    <location>
        <begin position="1"/>
        <end position="22"/>
    </location>
</feature>
<name>A0AAP0ETR7_9MAGN</name>
<proteinExistence type="predicted"/>
<gene>
    <name evidence="2" type="ORF">Syun_026520</name>
</gene>
<evidence type="ECO:0000256" key="1">
    <source>
        <dbReference type="SAM" id="MobiDB-lite"/>
    </source>
</evidence>
<dbReference type="EMBL" id="JBBNAF010000011">
    <property type="protein sequence ID" value="KAK9099475.1"/>
    <property type="molecule type" value="Genomic_DNA"/>
</dbReference>
<feature type="compositionally biased region" description="Low complexity" evidence="1">
    <location>
        <begin position="1"/>
        <end position="19"/>
    </location>
</feature>
<sequence length="160" mass="17426">MATSLSSSLSPYSSLFSPSQNPPTAANRASIQLFNLKKASYICCSSKRKTGFFDQILDYIEDAALLSSLTTTTALQKRTAVLRLSNGSEQHWRSIRTLNIRGGAAKGRLSKEDAASICVEALDAVPQKGLVFEVVNGGENVSDWKECFASLIQKSEQFLQ</sequence>
<evidence type="ECO:0000313" key="3">
    <source>
        <dbReference type="Proteomes" id="UP001420932"/>
    </source>
</evidence>
<protein>
    <submittedName>
        <fullName evidence="2">Uncharacterized protein</fullName>
    </submittedName>
</protein>
<reference evidence="2 3" key="1">
    <citation type="submission" date="2024-01" db="EMBL/GenBank/DDBJ databases">
        <title>Genome assemblies of Stephania.</title>
        <authorList>
            <person name="Yang L."/>
        </authorList>
    </citation>
    <scope>NUCLEOTIDE SEQUENCE [LARGE SCALE GENOMIC DNA]</scope>
    <source>
        <strain evidence="2">YNDBR</strain>
        <tissue evidence="2">Leaf</tissue>
    </source>
</reference>
<accession>A0AAP0ETR7</accession>
<dbReference type="PANTHER" id="PTHR47869">
    <property type="entry name" value="OS03G0410700 PROTEIN"/>
    <property type="match status" value="1"/>
</dbReference>
<dbReference type="PANTHER" id="PTHR47869:SF2">
    <property type="entry name" value="OS03G0410700 PROTEIN"/>
    <property type="match status" value="1"/>
</dbReference>